<feature type="compositionally biased region" description="Basic and acidic residues" evidence="7">
    <location>
        <begin position="1858"/>
        <end position="1874"/>
    </location>
</feature>
<feature type="region of interest" description="Disordered" evidence="7">
    <location>
        <begin position="1738"/>
        <end position="1818"/>
    </location>
</feature>
<dbReference type="PANTHER" id="PTHR47977">
    <property type="entry name" value="RAS-RELATED PROTEIN RAB"/>
    <property type="match status" value="1"/>
</dbReference>
<feature type="region of interest" description="Disordered" evidence="7">
    <location>
        <begin position="1127"/>
        <end position="1256"/>
    </location>
</feature>
<feature type="compositionally biased region" description="Basic and acidic residues" evidence="7">
    <location>
        <begin position="1397"/>
        <end position="1408"/>
    </location>
</feature>
<feature type="region of interest" description="Disordered" evidence="7">
    <location>
        <begin position="1427"/>
        <end position="1495"/>
    </location>
</feature>
<dbReference type="InterPro" id="IPR011992">
    <property type="entry name" value="EF-hand-dom_pair"/>
</dbReference>
<proteinExistence type="predicted"/>
<feature type="compositionally biased region" description="Basic residues" evidence="7">
    <location>
        <begin position="1595"/>
        <end position="1610"/>
    </location>
</feature>
<feature type="compositionally biased region" description="Basic and acidic residues" evidence="7">
    <location>
        <begin position="1342"/>
        <end position="1381"/>
    </location>
</feature>
<feature type="compositionally biased region" description="Basic and acidic residues" evidence="7">
    <location>
        <begin position="907"/>
        <end position="919"/>
    </location>
</feature>
<feature type="compositionally biased region" description="Basic and acidic residues" evidence="7">
    <location>
        <begin position="490"/>
        <end position="502"/>
    </location>
</feature>
<dbReference type="OrthoDB" id="9989112at2759"/>
<dbReference type="InterPro" id="IPR027417">
    <property type="entry name" value="P-loop_NTPase"/>
</dbReference>
<feature type="compositionally biased region" description="Basic and acidic residues" evidence="7">
    <location>
        <begin position="1650"/>
        <end position="1674"/>
    </location>
</feature>
<feature type="compositionally biased region" description="Basic and acidic residues" evidence="7">
    <location>
        <begin position="1742"/>
        <end position="1753"/>
    </location>
</feature>
<feature type="compositionally biased region" description="Basic and acidic residues" evidence="7">
    <location>
        <begin position="2629"/>
        <end position="2641"/>
    </location>
</feature>
<evidence type="ECO:0000313" key="10">
    <source>
        <dbReference type="Proteomes" id="UP000829720"/>
    </source>
</evidence>
<feature type="compositionally biased region" description="Polar residues" evidence="7">
    <location>
        <begin position="1010"/>
        <end position="1029"/>
    </location>
</feature>
<feature type="compositionally biased region" description="Basic and acidic residues" evidence="7">
    <location>
        <begin position="509"/>
        <end position="548"/>
    </location>
</feature>
<feature type="compositionally biased region" description="Basic and acidic residues" evidence="7">
    <location>
        <begin position="1886"/>
        <end position="1898"/>
    </location>
</feature>
<dbReference type="InterPro" id="IPR001806">
    <property type="entry name" value="Small_GTPase"/>
</dbReference>
<evidence type="ECO:0000256" key="4">
    <source>
        <dbReference type="ARBA" id="ARBA00023134"/>
    </source>
</evidence>
<dbReference type="GO" id="GO:0005509">
    <property type="term" value="F:calcium ion binding"/>
    <property type="evidence" value="ECO:0007669"/>
    <property type="project" value="InterPro"/>
</dbReference>
<dbReference type="SUPFAM" id="SSF52540">
    <property type="entry name" value="P-loop containing nucleoside triphosphate hydrolases"/>
    <property type="match status" value="1"/>
</dbReference>
<dbReference type="GO" id="GO:0003924">
    <property type="term" value="F:GTPase activity"/>
    <property type="evidence" value="ECO:0007669"/>
    <property type="project" value="InterPro"/>
</dbReference>
<feature type="compositionally biased region" description="Basic and acidic residues" evidence="7">
    <location>
        <begin position="2413"/>
        <end position="2438"/>
    </location>
</feature>
<feature type="compositionally biased region" description="Basic and acidic residues" evidence="7">
    <location>
        <begin position="1324"/>
        <end position="1335"/>
    </location>
</feature>
<feature type="compositionally biased region" description="Acidic residues" evidence="7">
    <location>
        <begin position="2120"/>
        <end position="2133"/>
    </location>
</feature>
<evidence type="ECO:0000259" key="8">
    <source>
        <dbReference type="PROSITE" id="PS50222"/>
    </source>
</evidence>
<feature type="compositionally biased region" description="Basic and acidic residues" evidence="7">
    <location>
        <begin position="3041"/>
        <end position="3053"/>
    </location>
</feature>
<feature type="compositionally biased region" description="Polar residues" evidence="7">
    <location>
        <begin position="2583"/>
        <end position="2592"/>
    </location>
</feature>
<dbReference type="InterPro" id="IPR005225">
    <property type="entry name" value="Small_GTP-bd"/>
</dbReference>
<dbReference type="Pfam" id="PF13499">
    <property type="entry name" value="EF-hand_7"/>
    <property type="match status" value="1"/>
</dbReference>
<feature type="compositionally biased region" description="Basic and acidic residues" evidence="7">
    <location>
        <begin position="777"/>
        <end position="795"/>
    </location>
</feature>
<feature type="compositionally biased region" description="Basic and acidic residues" evidence="7">
    <location>
        <begin position="2385"/>
        <end position="2394"/>
    </location>
</feature>
<feature type="compositionally biased region" description="Polar residues" evidence="7">
    <location>
        <begin position="3054"/>
        <end position="3063"/>
    </location>
</feature>
<feature type="compositionally biased region" description="Basic residues" evidence="7">
    <location>
        <begin position="2357"/>
        <end position="2370"/>
    </location>
</feature>
<sequence length="3255" mass="367993">METERDEEGLMFAIQSDQLIDSEQFSKEPESFIPTEQLGELQTTQSEHDLCTESKTETGEQNMDSTWKSILGQKEERQEEAKEGELQTIQEEITKGEDGSAIEEMKEEMLIQDEKSNEFRTDEQAEEKRMEETSTFVRSCDTPETTDDSKQAEDSNVVDQLINSEIGLIKEDAPNLTANLDNLQPSSEECEGPSQKSEEGEMRNEGERSTVDNNEGDVLFNLTEKSGYGKTEENNERDEEMTTTKNLSTVVGSDNLSATLETPLSATTSSHAEVVNLQDTELLLEENVLSRSEFEISPTNGDQIGQIDEMAVEPDVTDTPGDTRTDTDIDHAEDTSLPEPSRTERRRKMGSTRKGSRRPKRQADGDEGPNAMEQERGEDEETSLLEEVLDSAAAPPTEIQTEEHVEKRIDHNEEEGKMEAERDEEGLMFASQSDQLIDSEQFSKEPESFIIIEQLGELHTTQSEHDLYTESNTETDEQNMDSTWKSILGQKEERQEEAKEVELETTEEEITKGEDGSAIEEMKEEMLIQDEKSSEIRTDEQGEKRNVEESSTSVHSFDTPEITDDSKQAEDSNIVDQSIKSEVNLIREDIPNLTANLDNLQPSSEVTEGPSQKSEEGEMRNEGERSTEDNNEGDVLFHLTEKSGYEKTEENELREEETTTENPQTVVGSGHVSATLEKPLSATTACHAEVVNLQDTELLLEEDVLSRSEFEISPINGDQVRQIDEMAVQPVVTDTPADTRTDADIDQAEDTSLPVPNITERRRKMGSTRKGSRRPKRQADRDEGSNAMEQDRREDEETSLLEEVLDSATAAPPTEIQTEEHVEKRTDHNEEEGKTEAERDEEGLMFVSQSDQLIDSEKFSKEPESFIPNEQLGVLQITQSEHDLYTESNTETDEQNMDSTMKSILGQKEERQEEAKEGELQTIQEEITKEEDGSAIEEMKEEMLIQEDKSNEFKTDEQAEERNVEESSTFVSSFDTPEITDDSKQAEDSNVVDQPIKSEVNLIREDIPNLTANLDNLQPSSEETEGPSQKSEEGEMRNEGERSTVDNNEGDVLFNLTEKSGYGKTEENELREEETTTENPQTVVSSGHVSATLETPLSATTAGHAEVINLQDTELLLEEDVHSRSKFAISPTNGDQKGQIDEMAVEPDVTDTPADTRTDADIDQAEDTSLPEPSRTERRRKMGSTRKGSRRPKRQADRDEGSNAMEQRTGEDEETSLLVEVLDSAAALPTEIQTEEHVEKRIDHNEEEGKMEAERDEEGLMFASQSDQLIDSEQFSKEPESFIPNEQLGELQTTQSEHDLYTESNTETDEQNMDSTWKSILGQQEERQEEAKEGELQTIQEEITKGEDGSAIEEMKEEMLIQDEKSNEFKTDEEAEERNVEESSTSVHSFDTPEITDDSKQAEDSHTVDQLIKSEIDLIREDTRNLISNLDNLQPSSEECEGPSQKSEEGEMRNEGERSTVDNNEGDVLFNLTEKSGYGKTEENNERDEEMTTTENLSTVVGSDNLSATLETPLSATTSSHAEVVNLHDTELLLEEDVHSRSEFEISPTNGDQVGQIDEMAVEPAVRDTPADTRTDTDIDQAEDTSLPVPNITERRRKMGSTRKGSRRPKRQADRDEDSNAMEQRTGEDEETSLLEEVLGSEAPAPPKEIQTEEHVEKRIDHNEEEGKMEAKRDEESLMFASQSDQLIDSEQFSKEPECFIPNEQLGELQTTQSEHDLYTESTEETDHQYMETIVKNTLGQQEERQEEVKEGELETIEEEIKTEDDGSAIEEMLIQDEKSSGNKTDEKAEQKNVEESSCFVSSSQTPETTNDSKQAEDFTTVDKFIQSEVSLATGNSPELIVSLGSIQPSNEESDGPTQKHELEEMRNKGERPITENNEGEVLFHLTEKSDYEKTAENEEREQEITTTDLQTENSSGNLSATSEESKSCPTAEQPEMIYLQETEVHLEENVHFRCQGETGQTEGDKQGLTDEMVVESDRSADTMIVRDSDQTQDSLPEPSRTERRRKMGSTRKGSRRPKRQADRDEGSNAMEQRTGEDEETSLLVEVLDSEAAAPPTEIHEQDLEEKWIDRNKEDGKVEAELHTDPNMDLNQQKTDFTIKSIEEQQGEAQEERKQVELGAQEDENIIEEEGPLTEEPQKERLRQEEKGVKHEKDERGEEMNLEMPPKDVALDQDISLRTDRRRKLGSTRKGSHRPKRLADRDEESNVMEQDRGEGEDTSLVEQQLDSEAAVPSAEIHTGQHSEKKTDNGEDDGKMEARLHTEPYTDSKTDFTIKSPCGPNGEAHGETKERELGAQDGGITAEEMRSSNEEMQEQMRIQEDDKEMKEKDQREEEGYMEKAFKDFTLPQDMSLPVPNRPGRRRKMGSTRKSSRKPEMQSDRDEEPSVMDHERKDEESALLEESLGSETNVVPTEIKIEEHREKKIYDSKDGEKIEAESGEKNLITQHQFGSQFDQLMDSEKSSPEPEGCKSTGQLPELQASQKEHNLNTDSKKREGLNTAIQEAELGTTAVELRNEEERSTVEMIEEDVLRLSVPNRPARRRKMGSTRKGSRRPEMQPDSDEDWDFEGQRGLGGGTSLLDEVMGSLTSAPSTEGQTEEPRVKRETPGLQEATQTPPAKRKLGSRRKGGSSKWREERAQRQTDSEDPKIIAVIKRIQEVFSRCDIEEKGFITWEEMQGLGSELNLSVAELQQVFDRLDVDKDGHVTPQDFTTSFREFIQLQQPKTQPVTFVYQSQASIVPEGVEDNERKHFVSMLDDLRAYNLLQDQSEIWSLWVELRNNEPHLLNNLEDFVAKVTEQIKTVQQERDCLEMALQRRIQQHNIGVQELYEEMERQISREKERVKNESLIKSRSQLAEVEEALDKKNREVQGLITVQNELEGTLQELRRQKLQTSEKNQELSRTNQELEGQLERIRGQLQETLSHVQAMRSSVTHRQSLPQLQGPSSASERIEKSGEISGPQVLNLDFAAESQKTEAHEAVSHGDVVFERSGSVLGDYIQQDSFTGFTGVKGDAPKGRLISIEEDPLPDLVNTSQSTPQWHQGEAMWDKQRAMQRGDRGSQSTLSRSPSAPDVLYNVVLVGNSAVGKTSFMRRFQSGEFCTDHCATIGLDSCIQTLHIDGTRVILQLWDTAGQERYHSITKQILRKAQGLLLMYDITSSRSFLDVRYWLSSIQEGASDDVIVLLLGNKNDSSKREVSYQDGETLAREYSIRFMECSAATGDNVSLSMNILARMLKQQVDEKQEGNFMLHKMPPKKKSGCC</sequence>
<dbReference type="SMART" id="SM00176">
    <property type="entry name" value="RAN"/>
    <property type="match status" value="1"/>
</dbReference>
<feature type="compositionally biased region" description="Acidic residues" evidence="7">
    <location>
        <begin position="376"/>
        <end position="389"/>
    </location>
</feature>
<feature type="compositionally biased region" description="Basic and acidic residues" evidence="7">
    <location>
        <begin position="2283"/>
        <end position="2293"/>
    </location>
</feature>
<feature type="compositionally biased region" description="Polar residues" evidence="7">
    <location>
        <begin position="176"/>
        <end position="187"/>
    </location>
</feature>
<feature type="compositionally biased region" description="Basic residues" evidence="7">
    <location>
        <begin position="2536"/>
        <end position="2549"/>
    </location>
</feature>
<feature type="compositionally biased region" description="Basic residues" evidence="7">
    <location>
        <begin position="761"/>
        <end position="776"/>
    </location>
</feature>
<feature type="compositionally biased region" description="Acidic residues" evidence="7">
    <location>
        <begin position="1754"/>
        <end position="1769"/>
    </location>
</feature>
<dbReference type="CDD" id="cd00154">
    <property type="entry name" value="Rab"/>
    <property type="match status" value="1"/>
</dbReference>
<accession>A0A8T3DLZ0</accession>
<feature type="compositionally biased region" description="Polar residues" evidence="7">
    <location>
        <begin position="1079"/>
        <end position="1101"/>
    </location>
</feature>
<feature type="compositionally biased region" description="Acidic residues" evidence="7">
    <location>
        <begin position="796"/>
        <end position="805"/>
    </location>
</feature>
<reference evidence="9" key="1">
    <citation type="submission" date="2021-01" db="EMBL/GenBank/DDBJ databases">
        <authorList>
            <person name="Zahm M."/>
            <person name="Roques C."/>
            <person name="Cabau C."/>
            <person name="Klopp C."/>
            <person name="Donnadieu C."/>
            <person name="Jouanno E."/>
            <person name="Lampietro C."/>
            <person name="Louis A."/>
            <person name="Herpin A."/>
            <person name="Echchiki A."/>
            <person name="Berthelot C."/>
            <person name="Parey E."/>
            <person name="Roest-Crollius H."/>
            <person name="Braasch I."/>
            <person name="Postlethwait J."/>
            <person name="Bobe J."/>
            <person name="Montfort J."/>
            <person name="Bouchez O."/>
            <person name="Begum T."/>
            <person name="Mejri S."/>
            <person name="Adams A."/>
            <person name="Chen W.-J."/>
            <person name="Guiguen Y."/>
        </authorList>
    </citation>
    <scope>NUCLEOTIDE SEQUENCE</scope>
    <source>
        <tissue evidence="9">Blood</tissue>
    </source>
</reference>
<dbReference type="Proteomes" id="UP000829720">
    <property type="component" value="Unassembled WGS sequence"/>
</dbReference>
<feature type="region of interest" description="Disordered" evidence="7">
    <location>
        <begin position="1322"/>
        <end position="1408"/>
    </location>
</feature>
<evidence type="ECO:0000256" key="1">
    <source>
        <dbReference type="ARBA" id="ARBA00022723"/>
    </source>
</evidence>
<keyword evidence="10" id="KW-1185">Reference proteome</keyword>
<feature type="compositionally biased region" description="Polar residues" evidence="7">
    <location>
        <begin position="594"/>
        <end position="612"/>
    </location>
</feature>
<feature type="compositionally biased region" description="Basic and acidic residues" evidence="7">
    <location>
        <begin position="46"/>
        <end position="58"/>
    </location>
</feature>
<name>A0A8T3DLZ0_9TELE</name>
<feature type="compositionally biased region" description="Basic and acidic residues" evidence="7">
    <location>
        <begin position="1976"/>
        <end position="1990"/>
    </location>
</feature>
<dbReference type="Pfam" id="PF00071">
    <property type="entry name" value="Ras"/>
    <property type="match status" value="1"/>
</dbReference>
<feature type="region of interest" description="Disordered" evidence="7">
    <location>
        <begin position="294"/>
        <end position="422"/>
    </location>
</feature>
<feature type="compositionally biased region" description="Basic residues" evidence="7">
    <location>
        <begin position="1177"/>
        <end position="1193"/>
    </location>
</feature>
<feature type="coiled-coil region" evidence="6">
    <location>
        <begin position="2782"/>
        <end position="2920"/>
    </location>
</feature>
<evidence type="ECO:0000256" key="6">
    <source>
        <dbReference type="SAM" id="Coils"/>
    </source>
</evidence>
<feature type="compositionally biased region" description="Basic and acidic residues" evidence="7">
    <location>
        <begin position="321"/>
        <end position="334"/>
    </location>
</feature>
<dbReference type="SMART" id="SM00054">
    <property type="entry name" value="EFh"/>
    <property type="match status" value="2"/>
</dbReference>
<dbReference type="SMART" id="SM00173">
    <property type="entry name" value="RAS"/>
    <property type="match status" value="1"/>
</dbReference>
<feature type="compositionally biased region" description="Basic and acidic residues" evidence="7">
    <location>
        <begin position="1565"/>
        <end position="1577"/>
    </location>
</feature>
<feature type="compositionally biased region" description="Polar residues" evidence="7">
    <location>
        <begin position="1427"/>
        <end position="1437"/>
    </location>
</feature>
<feature type="compositionally biased region" description="Basic and acidic residues" evidence="7">
    <location>
        <begin position="92"/>
        <end position="132"/>
    </location>
</feature>
<keyword evidence="3" id="KW-0106">Calcium</keyword>
<evidence type="ECO:0000256" key="5">
    <source>
        <dbReference type="ARBA" id="ARBA00023288"/>
    </source>
</evidence>
<gene>
    <name evidence="9" type="ORF">AGOR_G00080230</name>
</gene>
<keyword evidence="4" id="KW-0342">GTP-binding</keyword>
<feature type="compositionally biased region" description="Basic and acidic residues" evidence="7">
    <location>
        <begin position="2058"/>
        <end position="2086"/>
    </location>
</feature>
<comment type="caution">
    <text evidence="9">The sequence shown here is derived from an EMBL/GenBank/DDBJ whole genome shotgun (WGS) entry which is preliminary data.</text>
</comment>
<feature type="compositionally biased region" description="Basic and acidic residues" evidence="7">
    <location>
        <begin position="926"/>
        <end position="965"/>
    </location>
</feature>
<feature type="compositionally biased region" description="Polar residues" evidence="7">
    <location>
        <begin position="1799"/>
        <end position="1813"/>
    </location>
</feature>
<dbReference type="PROSITE" id="PS51420">
    <property type="entry name" value="RHO"/>
    <property type="match status" value="1"/>
</dbReference>
<dbReference type="InterPro" id="IPR002048">
    <property type="entry name" value="EF_hand_dom"/>
</dbReference>
<feature type="region of interest" description="Disordered" evidence="7">
    <location>
        <begin position="488"/>
        <end position="576"/>
    </location>
</feature>
<organism evidence="9 10">
    <name type="scientific">Albula goreensis</name>
    <dbReference type="NCBI Taxonomy" id="1534307"/>
    <lineage>
        <taxon>Eukaryota</taxon>
        <taxon>Metazoa</taxon>
        <taxon>Chordata</taxon>
        <taxon>Craniata</taxon>
        <taxon>Vertebrata</taxon>
        <taxon>Euteleostomi</taxon>
        <taxon>Actinopterygii</taxon>
        <taxon>Neopterygii</taxon>
        <taxon>Teleostei</taxon>
        <taxon>Albuliformes</taxon>
        <taxon>Albulidae</taxon>
        <taxon>Albula</taxon>
    </lineage>
</organism>
<feature type="compositionally biased region" description="Polar residues" evidence="7">
    <location>
        <begin position="2925"/>
        <end position="2944"/>
    </location>
</feature>
<feature type="region of interest" description="Disordered" evidence="7">
    <location>
        <begin position="39"/>
        <end position="250"/>
    </location>
</feature>
<feature type="compositionally biased region" description="Basic and acidic residues" evidence="7">
    <location>
        <begin position="1446"/>
        <end position="1460"/>
    </location>
</feature>
<feature type="compositionally biased region" description="Basic and acidic residues" evidence="7">
    <location>
        <begin position="639"/>
        <end position="651"/>
    </location>
</feature>
<feature type="region of interest" description="Disordered" evidence="7">
    <location>
        <begin position="594"/>
        <end position="670"/>
    </location>
</feature>
<feature type="compositionally biased region" description="Basic and acidic residues" evidence="7">
    <location>
        <begin position="1776"/>
        <end position="1795"/>
    </location>
</feature>
<feature type="compositionally biased region" description="Polar residues" evidence="7">
    <location>
        <begin position="3026"/>
        <end position="3035"/>
    </location>
</feature>
<dbReference type="PROSITE" id="PS50222">
    <property type="entry name" value="EF_HAND_2"/>
    <property type="match status" value="1"/>
</dbReference>
<feature type="region of interest" description="Disordered" evidence="7">
    <location>
        <begin position="3023"/>
        <end position="3063"/>
    </location>
</feature>
<feature type="compositionally biased region" description="Basic and acidic residues" evidence="7">
    <location>
        <begin position="2136"/>
        <end position="2179"/>
    </location>
</feature>
<feature type="compositionally biased region" description="Polar residues" evidence="7">
    <location>
        <begin position="59"/>
        <end position="68"/>
    </location>
</feature>
<feature type="region of interest" description="Disordered" evidence="7">
    <location>
        <begin position="2530"/>
        <end position="2641"/>
    </location>
</feature>
<keyword evidence="2" id="KW-0547">Nucleotide-binding</keyword>
<evidence type="ECO:0000256" key="2">
    <source>
        <dbReference type="ARBA" id="ARBA00022741"/>
    </source>
</evidence>
<feature type="compositionally biased region" description="Polar residues" evidence="7">
    <location>
        <begin position="1905"/>
        <end position="1931"/>
    </location>
</feature>
<dbReference type="PROSITE" id="PS00018">
    <property type="entry name" value="EF_HAND_1"/>
    <property type="match status" value="1"/>
</dbReference>
<feature type="compositionally biased region" description="Basic and acidic residues" evidence="7">
    <location>
        <begin position="196"/>
        <end position="210"/>
    </location>
</feature>
<feature type="domain" description="EF-hand" evidence="8">
    <location>
        <begin position="2682"/>
        <end position="2717"/>
    </location>
</feature>
<feature type="compositionally biased region" description="Basic and acidic residues" evidence="7">
    <location>
        <begin position="818"/>
        <end position="837"/>
    </location>
</feature>
<keyword evidence="6" id="KW-0175">Coiled coil</keyword>
<feature type="compositionally biased region" description="Basic residues" evidence="7">
    <location>
        <begin position="2615"/>
        <end position="2626"/>
    </location>
</feature>
<feature type="region of interest" description="Disordered" evidence="7">
    <location>
        <begin position="729"/>
        <end position="846"/>
    </location>
</feature>
<evidence type="ECO:0000313" key="9">
    <source>
        <dbReference type="EMBL" id="KAI1897150.1"/>
    </source>
</evidence>
<dbReference type="EMBL" id="JAERUA010000007">
    <property type="protein sequence ID" value="KAI1897150.1"/>
    <property type="molecule type" value="Genomic_DNA"/>
</dbReference>
<dbReference type="PROSITE" id="PS51421">
    <property type="entry name" value="RAS"/>
    <property type="match status" value="1"/>
</dbReference>
<feature type="compositionally biased region" description="Basic residues" evidence="7">
    <location>
        <begin position="2180"/>
        <end position="2196"/>
    </location>
</feature>
<dbReference type="Gene3D" id="1.10.238.10">
    <property type="entry name" value="EF-hand"/>
    <property type="match status" value="1"/>
</dbReference>
<feature type="compositionally biased region" description="Basic residues" evidence="7">
    <location>
        <begin position="2003"/>
        <end position="2019"/>
    </location>
</feature>
<dbReference type="InterPro" id="IPR018247">
    <property type="entry name" value="EF_Hand_1_Ca_BS"/>
</dbReference>
<feature type="compositionally biased region" description="Basic and acidic residues" evidence="7">
    <location>
        <begin position="401"/>
        <end position="420"/>
    </location>
</feature>
<feature type="compositionally biased region" description="Polar residues" evidence="7">
    <location>
        <begin position="2441"/>
        <end position="2452"/>
    </location>
</feature>
<keyword evidence="5" id="KW-0449">Lipoprotein</keyword>
<feature type="region of interest" description="Disordered" evidence="7">
    <location>
        <begin position="2925"/>
        <end position="2954"/>
    </location>
</feature>
<feature type="compositionally biased region" description="Polar residues" evidence="7">
    <location>
        <begin position="2089"/>
        <end position="2098"/>
    </location>
</feature>
<dbReference type="NCBIfam" id="TIGR00231">
    <property type="entry name" value="small_GTP"/>
    <property type="match status" value="1"/>
</dbReference>
<feature type="compositionally biased region" description="Basic and acidic residues" evidence="7">
    <location>
        <begin position="2456"/>
        <end position="2466"/>
    </location>
</feature>
<feature type="compositionally biased region" description="Basic and acidic residues" evidence="7">
    <location>
        <begin position="2238"/>
        <end position="2271"/>
    </location>
</feature>
<evidence type="ECO:0000256" key="3">
    <source>
        <dbReference type="ARBA" id="ARBA00022837"/>
    </source>
</evidence>
<feature type="compositionally biased region" description="Basic and acidic residues" evidence="7">
    <location>
        <begin position="1234"/>
        <end position="1253"/>
    </location>
</feature>
<evidence type="ECO:0000256" key="7">
    <source>
        <dbReference type="SAM" id="MobiDB-lite"/>
    </source>
</evidence>
<dbReference type="Gene3D" id="3.40.50.300">
    <property type="entry name" value="P-loop containing nucleotide triphosphate hydrolases"/>
    <property type="match status" value="1"/>
</dbReference>
<protein>
    <recommendedName>
        <fullName evidence="8">EF-hand domain-containing protein</fullName>
    </recommendedName>
</protein>
<dbReference type="PRINTS" id="PR00449">
    <property type="entry name" value="RASTRNSFRMNG"/>
</dbReference>
<feature type="region of interest" description="Disordered" evidence="7">
    <location>
        <begin position="1564"/>
        <end position="1674"/>
    </location>
</feature>
<feature type="compositionally biased region" description="Basic and acidic residues" evidence="7">
    <location>
        <begin position="73"/>
        <end position="85"/>
    </location>
</feature>
<feature type="compositionally biased region" description="Basic and acidic residues" evidence="7">
    <location>
        <begin position="2316"/>
        <end position="2341"/>
    </location>
</feature>
<dbReference type="FunFam" id="3.40.50.300:FF:001129">
    <property type="entry name" value="ras-related protein Rab-44 isoform X2"/>
    <property type="match status" value="1"/>
</dbReference>
<dbReference type="SMART" id="SM00174">
    <property type="entry name" value="RHO"/>
    <property type="match status" value="1"/>
</dbReference>
<feature type="compositionally biased region" description="Basic and acidic residues" evidence="7">
    <location>
        <begin position="1030"/>
        <end position="1044"/>
    </location>
</feature>
<feature type="region of interest" description="Disordered" evidence="7">
    <location>
        <begin position="906"/>
        <end position="1105"/>
    </location>
</feature>
<dbReference type="InterPro" id="IPR050227">
    <property type="entry name" value="Rab"/>
</dbReference>
<feature type="compositionally biased region" description="Basic and acidic residues" evidence="7">
    <location>
        <begin position="2480"/>
        <end position="2493"/>
    </location>
</feature>
<dbReference type="PROSITE" id="PS51419">
    <property type="entry name" value="RAB"/>
    <property type="match status" value="1"/>
</dbReference>
<dbReference type="GO" id="GO:0005525">
    <property type="term" value="F:GTP binding"/>
    <property type="evidence" value="ECO:0007669"/>
    <property type="project" value="UniProtKB-KW"/>
</dbReference>
<dbReference type="SUPFAM" id="SSF47473">
    <property type="entry name" value="EF-hand"/>
    <property type="match status" value="1"/>
</dbReference>
<keyword evidence="1" id="KW-0479">Metal-binding</keyword>
<feature type="region of interest" description="Disordered" evidence="7">
    <location>
        <begin position="1950"/>
        <end position="2493"/>
    </location>
</feature>
<dbReference type="SMART" id="SM00175">
    <property type="entry name" value="RAB"/>
    <property type="match status" value="1"/>
</dbReference>
<feature type="compositionally biased region" description="Basic residues" evidence="7">
    <location>
        <begin position="344"/>
        <end position="360"/>
    </location>
</feature>
<feature type="compositionally biased region" description="Basic and acidic residues" evidence="7">
    <location>
        <begin position="613"/>
        <end position="628"/>
    </location>
</feature>
<feature type="region of interest" description="Disordered" evidence="7">
    <location>
        <begin position="1831"/>
        <end position="1935"/>
    </location>
</feature>
<feature type="compositionally biased region" description="Polar residues" evidence="7">
    <location>
        <begin position="966"/>
        <end position="975"/>
    </location>
</feature>